<feature type="transmembrane region" description="Helical" evidence="4">
    <location>
        <begin position="96"/>
        <end position="119"/>
    </location>
</feature>
<dbReference type="RefSeq" id="WP_244054176.1">
    <property type="nucleotide sequence ID" value="NZ_BQXH01000002.1"/>
</dbReference>
<proteinExistence type="predicted"/>
<evidence type="ECO:0000313" key="7">
    <source>
        <dbReference type="Proteomes" id="UP001055149"/>
    </source>
</evidence>
<keyword evidence="4" id="KW-1133">Transmembrane helix</keyword>
<dbReference type="SUPFAM" id="SSF54631">
    <property type="entry name" value="CBS-domain pair"/>
    <property type="match status" value="1"/>
</dbReference>
<dbReference type="PROSITE" id="PS51371">
    <property type="entry name" value="CBS"/>
    <property type="match status" value="1"/>
</dbReference>
<dbReference type="InterPro" id="IPR046342">
    <property type="entry name" value="CBS_dom_sf"/>
</dbReference>
<dbReference type="InterPro" id="IPR036318">
    <property type="entry name" value="FAD-bd_PCMH-like_sf"/>
</dbReference>
<dbReference type="SUPFAM" id="SSF56176">
    <property type="entry name" value="FAD-binding/transporter-associated domain-like"/>
    <property type="match status" value="1"/>
</dbReference>
<dbReference type="CDD" id="cd04590">
    <property type="entry name" value="CBS_pair_CorC_HlyC_assoc"/>
    <property type="match status" value="1"/>
</dbReference>
<dbReference type="Pfam" id="PF03471">
    <property type="entry name" value="CorC_HlyC"/>
    <property type="match status" value="1"/>
</dbReference>
<feature type="transmembrane region" description="Helical" evidence="4">
    <location>
        <begin position="6"/>
        <end position="28"/>
    </location>
</feature>
<name>A0ABQ5JIK1_9LACO</name>
<dbReference type="SMART" id="SM01091">
    <property type="entry name" value="CorC_HlyC"/>
    <property type="match status" value="1"/>
</dbReference>
<accession>A0ABQ5JIK1</accession>
<keyword evidence="1" id="KW-0677">Repeat</keyword>
<keyword evidence="2 3" id="KW-0129">CBS domain</keyword>
<dbReference type="Gene3D" id="3.30.465.10">
    <property type="match status" value="1"/>
</dbReference>
<reference evidence="6" key="1">
    <citation type="journal article" date="2022" name="Int. J. Syst. Evol. Microbiol.">
        <title>A novel species of lactic acid bacteria, Ligilactobacillus pabuli sp. nov., isolated from alfalfa silage.</title>
        <authorList>
            <person name="Tohno M."/>
            <person name="Tanizawa Y."/>
            <person name="Sawada H."/>
            <person name="Sakamoto M."/>
            <person name="Ohkuma M."/>
            <person name="Kobayashi H."/>
        </authorList>
    </citation>
    <scope>NUCLEOTIDE SEQUENCE</scope>
    <source>
        <strain evidence="6">AF129</strain>
    </source>
</reference>
<dbReference type="PANTHER" id="PTHR22777">
    <property type="entry name" value="HEMOLYSIN-RELATED"/>
    <property type="match status" value="1"/>
</dbReference>
<protein>
    <recommendedName>
        <fullName evidence="5">CBS domain-containing protein</fullName>
    </recommendedName>
</protein>
<evidence type="ECO:0000256" key="4">
    <source>
        <dbReference type="SAM" id="Phobius"/>
    </source>
</evidence>
<keyword evidence="7" id="KW-1185">Reference proteome</keyword>
<evidence type="ECO:0000256" key="1">
    <source>
        <dbReference type="ARBA" id="ARBA00022737"/>
    </source>
</evidence>
<gene>
    <name evidence="6" type="ORF">LPAF129_02160</name>
</gene>
<dbReference type="PANTHER" id="PTHR22777:SF17">
    <property type="entry name" value="UPF0053 PROTEIN SLL0260"/>
    <property type="match status" value="1"/>
</dbReference>
<dbReference type="Pfam" id="PF00571">
    <property type="entry name" value="CBS"/>
    <property type="match status" value="2"/>
</dbReference>
<feature type="domain" description="CBS" evidence="5">
    <location>
        <begin position="283"/>
        <end position="340"/>
    </location>
</feature>
<dbReference type="InterPro" id="IPR016169">
    <property type="entry name" value="FAD-bd_PCMH_sub2"/>
</dbReference>
<dbReference type="InterPro" id="IPR044751">
    <property type="entry name" value="Ion_transp-like_CBS"/>
</dbReference>
<evidence type="ECO:0000313" key="6">
    <source>
        <dbReference type="EMBL" id="GKS80531.1"/>
    </source>
</evidence>
<sequence length="457" mass="51722">MDADPGQQWILWVIAGVMLVLSFWFALYEEALETTSAQALEHASADLTDKRREKFVNLGQKLPREYELAHFARWTTSLLGLIFAAAAGLLRLDQNLAVICGGAVVLGLVVSLLVEPLLVKLPLRLVSGHAAQKVVHSYGYKHWAVVIFLPLVFLSNWLSQLFGKSETTPVAPNQAMSWQNIVDLIEEGRSKGEIDNDEYEMIEGILSLHEKMAREVMVPRIDAFMIDITNDNDRSIDDILQMNYSRIPVYHEDKDKVIGVVHIKNLVKAARKFGFEHITIRQVMNEPFFVPETIMIDQLIYEMKRKQNHMAILLDEYGGVVGLVTLEDLIEEIVGEIEDESDEPDRMLRQVGPTKFSVQGKMALADFNDEFGQTISVPDVDTIAGYMITQLGYIPDEPGKDQITLDDGSKLKVSEMDGDRLLKLEIDVAQTALEYRVQREKSKRKAQAKLELHRDQE</sequence>
<organism evidence="6 7">
    <name type="scientific">Ligilactobacillus pabuli</name>
    <dbReference type="NCBI Taxonomy" id="2886039"/>
    <lineage>
        <taxon>Bacteria</taxon>
        <taxon>Bacillati</taxon>
        <taxon>Bacillota</taxon>
        <taxon>Bacilli</taxon>
        <taxon>Lactobacillales</taxon>
        <taxon>Lactobacillaceae</taxon>
        <taxon>Ligilactobacillus</taxon>
    </lineage>
</organism>
<feature type="transmembrane region" description="Helical" evidence="4">
    <location>
        <begin position="71"/>
        <end position="90"/>
    </location>
</feature>
<dbReference type="Gene3D" id="3.10.580.10">
    <property type="entry name" value="CBS-domain"/>
    <property type="match status" value="1"/>
</dbReference>
<dbReference type="EMBL" id="BQXH01000002">
    <property type="protein sequence ID" value="GKS80531.1"/>
    <property type="molecule type" value="Genomic_DNA"/>
</dbReference>
<dbReference type="InterPro" id="IPR005170">
    <property type="entry name" value="Transptr-assoc_dom"/>
</dbReference>
<comment type="caution">
    <text evidence="6">The sequence shown here is derived from an EMBL/GenBank/DDBJ whole genome shotgun (WGS) entry which is preliminary data.</text>
</comment>
<keyword evidence="4" id="KW-0812">Transmembrane</keyword>
<dbReference type="InterPro" id="IPR000644">
    <property type="entry name" value="CBS_dom"/>
</dbReference>
<evidence type="ECO:0000259" key="5">
    <source>
        <dbReference type="PROSITE" id="PS51371"/>
    </source>
</evidence>
<keyword evidence="4" id="KW-0472">Membrane</keyword>
<dbReference type="Proteomes" id="UP001055149">
    <property type="component" value="Unassembled WGS sequence"/>
</dbReference>
<evidence type="ECO:0000256" key="3">
    <source>
        <dbReference type="PROSITE-ProRule" id="PRU00703"/>
    </source>
</evidence>
<evidence type="ECO:0000256" key="2">
    <source>
        <dbReference type="ARBA" id="ARBA00023122"/>
    </source>
</evidence>